<dbReference type="AlphaFoldDB" id="A0A135WLM2"/>
<reference evidence="1 2" key="2">
    <citation type="journal article" date="2016" name="Genome Announc.">
        <title>Draft Genome Sequence of a Biocontrol Rhizobacterium, Chryseobacterium kwangjuense Strain KJ1R5, Isolated from Pepper (Capsicum annuum).</title>
        <authorList>
            <person name="Jeong J.J."/>
            <person name="Park H."/>
            <person name="Park B.H."/>
            <person name="Mannaa M."/>
            <person name="Sang M.K."/>
            <person name="Choi I.G."/>
            <person name="Kim K.D."/>
        </authorList>
    </citation>
    <scope>NUCLEOTIDE SEQUENCE [LARGE SCALE GENOMIC DNA]</scope>
    <source>
        <strain evidence="1 2">KJ1R5</strain>
    </source>
</reference>
<evidence type="ECO:0000313" key="2">
    <source>
        <dbReference type="Proteomes" id="UP000070513"/>
    </source>
</evidence>
<dbReference type="EMBL" id="LPUR01000001">
    <property type="protein sequence ID" value="KXH85795.1"/>
    <property type="molecule type" value="Genomic_DNA"/>
</dbReference>
<dbReference type="RefSeq" id="WP_062649989.1">
    <property type="nucleotide sequence ID" value="NZ_LPUR01000001.1"/>
</dbReference>
<proteinExistence type="predicted"/>
<evidence type="ECO:0000313" key="1">
    <source>
        <dbReference type="EMBL" id="KXH85795.1"/>
    </source>
</evidence>
<gene>
    <name evidence="1" type="ORF">AU378_08645</name>
</gene>
<accession>A0A135WLM2</accession>
<comment type="caution">
    <text evidence="1">The sequence shown here is derived from an EMBL/GenBank/DDBJ whole genome shotgun (WGS) entry which is preliminary data.</text>
</comment>
<evidence type="ECO:0008006" key="3">
    <source>
        <dbReference type="Google" id="ProtNLM"/>
    </source>
</evidence>
<dbReference type="Proteomes" id="UP000070513">
    <property type="component" value="Unassembled WGS sequence"/>
</dbReference>
<organism evidence="1 2">
    <name type="scientific">Chryseobacterium kwangjuense</name>
    <dbReference type="NCBI Taxonomy" id="267125"/>
    <lineage>
        <taxon>Bacteria</taxon>
        <taxon>Pseudomonadati</taxon>
        <taxon>Bacteroidota</taxon>
        <taxon>Flavobacteriia</taxon>
        <taxon>Flavobacteriales</taxon>
        <taxon>Weeksellaceae</taxon>
        <taxon>Chryseobacterium group</taxon>
        <taxon>Chryseobacterium</taxon>
    </lineage>
</organism>
<reference evidence="2" key="1">
    <citation type="submission" date="2015-12" db="EMBL/GenBank/DDBJ databases">
        <title>Genome sequence of a biocontrol rhizobacterium Chryseobacterium kwangjuense strain KJ1R5 isolated from pepper (Capsicum annuum L.).</title>
        <authorList>
            <person name="Jeong J.-J."/>
            <person name="Park H."/>
            <person name="Mannaa M."/>
            <person name="Sang M.K."/>
            <person name="Choi I.-G."/>
            <person name="Kim K.D."/>
        </authorList>
    </citation>
    <scope>NUCLEOTIDE SEQUENCE [LARGE SCALE GENOMIC DNA]</scope>
    <source>
        <strain evidence="2">KJ1R5</strain>
    </source>
</reference>
<protein>
    <recommendedName>
        <fullName evidence="3">CpXC domain-containing protein</fullName>
    </recommendedName>
</protein>
<sequence>MRYFDFNPFGVQSIKLKFNCINCNNLVESESIYVPSPNYAADTSRESQVDEDGYAICSKCQKDYEISIYVSFSGGDGYIQELEEETPLEIIENSEYELDAILSNTHFYENFQNEINKISDLNDLNITQKKIVKKNVIFLLPHMGYSYQTN</sequence>
<name>A0A135WLM2_9FLAO</name>
<dbReference type="OrthoDB" id="1340280at2"/>